<dbReference type="GO" id="GO:0000160">
    <property type="term" value="P:phosphorelay signal transduction system"/>
    <property type="evidence" value="ECO:0007669"/>
    <property type="project" value="UniProtKB-KW"/>
</dbReference>
<dbReference type="InterPro" id="IPR002078">
    <property type="entry name" value="Sigma_54_int"/>
</dbReference>
<dbReference type="InterPro" id="IPR058031">
    <property type="entry name" value="AAA_lid_NorR"/>
</dbReference>
<dbReference type="Gene3D" id="1.10.10.60">
    <property type="entry name" value="Homeodomain-like"/>
    <property type="match status" value="1"/>
</dbReference>
<feature type="region of interest" description="Disordered" evidence="9">
    <location>
        <begin position="1"/>
        <end position="33"/>
    </location>
</feature>
<dbReference type="InterPro" id="IPR003593">
    <property type="entry name" value="AAA+_ATPase"/>
</dbReference>
<dbReference type="GO" id="GO:0043565">
    <property type="term" value="F:sequence-specific DNA binding"/>
    <property type="evidence" value="ECO:0007669"/>
    <property type="project" value="InterPro"/>
</dbReference>
<dbReference type="InterPro" id="IPR001789">
    <property type="entry name" value="Sig_transdc_resp-reg_receiver"/>
</dbReference>
<protein>
    <submittedName>
        <fullName evidence="12">Transcriptional regulatory protein ZraR</fullName>
    </submittedName>
</protein>
<evidence type="ECO:0000256" key="8">
    <source>
        <dbReference type="PROSITE-ProRule" id="PRU00169"/>
    </source>
</evidence>
<evidence type="ECO:0000259" key="10">
    <source>
        <dbReference type="PROSITE" id="PS50045"/>
    </source>
</evidence>
<dbReference type="GO" id="GO:0006355">
    <property type="term" value="P:regulation of DNA-templated transcription"/>
    <property type="evidence" value="ECO:0007669"/>
    <property type="project" value="InterPro"/>
</dbReference>
<dbReference type="FunFam" id="3.40.50.300:FF:000006">
    <property type="entry name" value="DNA-binding transcriptional regulator NtrC"/>
    <property type="match status" value="1"/>
</dbReference>
<evidence type="ECO:0000256" key="3">
    <source>
        <dbReference type="ARBA" id="ARBA00022840"/>
    </source>
</evidence>
<dbReference type="PROSITE" id="PS00688">
    <property type="entry name" value="SIGMA54_INTERACT_3"/>
    <property type="match status" value="1"/>
</dbReference>
<dbReference type="PANTHER" id="PTHR32071:SF113">
    <property type="entry name" value="ALGINATE BIOSYNTHESIS TRANSCRIPTIONAL REGULATORY PROTEIN ALGB"/>
    <property type="match status" value="1"/>
</dbReference>
<dbReference type="CDD" id="cd17536">
    <property type="entry name" value="REC_YesN-like"/>
    <property type="match status" value="1"/>
</dbReference>
<organism evidence="12">
    <name type="scientific">uncultured Desulfovibrio sp</name>
    <dbReference type="NCBI Taxonomy" id="167968"/>
    <lineage>
        <taxon>Bacteria</taxon>
        <taxon>Pseudomonadati</taxon>
        <taxon>Thermodesulfobacteriota</taxon>
        <taxon>Desulfovibrionia</taxon>
        <taxon>Desulfovibrionales</taxon>
        <taxon>Desulfovibrionaceae</taxon>
        <taxon>Desulfovibrio</taxon>
        <taxon>environmental samples</taxon>
    </lineage>
</organism>
<sequence length="523" mass="56254">MTTERFRLSEQSPAPATPGERRHSGHGLDAAQRAGGGGRLLIIDDERMARANLARALERGGHESAQAGSGEEGLKLLAEQDFDVVITDIAMAGMNGMEVLKAVRSSKPDVEVIMVTGYPMIESAVEAMRLGAFHYLAKPYSLEEARMLVARALEKRRLRQQVAQMRAQLEASGSVPEMVGMSPAMCGLRQALMRLAPTDVAVLLQGETGTGKELAARTMHAQSQRARRRFLAINCGALSPELLESELFGHEQGAFSGAVRRKEGLFEAASGGTLFLDEIGEMPPGMQVKLLRVLQEQNLRRVGGTVDIPVDVRIIAATNRNLKEEVEAGRFRRDLYYRVAVVTQELPPLRSRAEDIPLLARYFLARLAEQGGAVPLDIEDDALDALRQYPFPGNVRELANILERAAVFCPPGGSIGLAHLPPEVSESAVHLSVSDPGSSSAVAARQEAAAAATPVCPQAAAPCASVPAAPAPDASTPLVPLAEMEKQHILHALELAGDNRTLAADMLGISRSSLWRKLREYGV</sequence>
<evidence type="ECO:0000256" key="9">
    <source>
        <dbReference type="SAM" id="MobiDB-lite"/>
    </source>
</evidence>
<dbReference type="CDD" id="cd00009">
    <property type="entry name" value="AAA"/>
    <property type="match status" value="1"/>
</dbReference>
<keyword evidence="2" id="KW-0547">Nucleotide-binding</keyword>
<evidence type="ECO:0000256" key="1">
    <source>
        <dbReference type="ARBA" id="ARBA00022553"/>
    </source>
</evidence>
<evidence type="ECO:0000256" key="5">
    <source>
        <dbReference type="ARBA" id="ARBA00023015"/>
    </source>
</evidence>
<evidence type="ECO:0000256" key="4">
    <source>
        <dbReference type="ARBA" id="ARBA00023012"/>
    </source>
</evidence>
<dbReference type="Pfam" id="PF00072">
    <property type="entry name" value="Response_reg"/>
    <property type="match status" value="1"/>
</dbReference>
<dbReference type="AlphaFoldDB" id="A0A212JNJ8"/>
<accession>A0A212JNJ8</accession>
<dbReference type="InterPro" id="IPR025944">
    <property type="entry name" value="Sigma_54_int_dom_CS"/>
</dbReference>
<feature type="modified residue" description="4-aspartylphosphate" evidence="8">
    <location>
        <position position="88"/>
    </location>
</feature>
<evidence type="ECO:0000256" key="7">
    <source>
        <dbReference type="ARBA" id="ARBA00023163"/>
    </source>
</evidence>
<dbReference type="SMART" id="SM00382">
    <property type="entry name" value="AAA"/>
    <property type="match status" value="1"/>
</dbReference>
<feature type="domain" description="Sigma-54 factor interaction" evidence="10">
    <location>
        <begin position="178"/>
        <end position="407"/>
    </location>
</feature>
<dbReference type="PROSITE" id="PS50045">
    <property type="entry name" value="SIGMA54_INTERACT_4"/>
    <property type="match status" value="1"/>
</dbReference>
<dbReference type="InterPro" id="IPR027417">
    <property type="entry name" value="P-loop_NTPase"/>
</dbReference>
<dbReference type="InterPro" id="IPR011006">
    <property type="entry name" value="CheY-like_superfamily"/>
</dbReference>
<dbReference type="RefSeq" id="WP_227118464.1">
    <property type="nucleotide sequence ID" value="NZ_LT598928.1"/>
</dbReference>
<keyword evidence="5" id="KW-0805">Transcription regulation</keyword>
<name>A0A212JNJ8_9BACT</name>
<keyword evidence="7" id="KW-0804">Transcription</keyword>
<dbReference type="PROSITE" id="PS00676">
    <property type="entry name" value="SIGMA54_INTERACT_2"/>
    <property type="match status" value="1"/>
</dbReference>
<keyword evidence="6" id="KW-0238">DNA-binding</keyword>
<dbReference type="EMBL" id="FLUP01000001">
    <property type="protein sequence ID" value="SBW01013.1"/>
    <property type="molecule type" value="Genomic_DNA"/>
</dbReference>
<proteinExistence type="predicted"/>
<evidence type="ECO:0000256" key="2">
    <source>
        <dbReference type="ARBA" id="ARBA00022741"/>
    </source>
</evidence>
<dbReference type="InterPro" id="IPR002197">
    <property type="entry name" value="HTH_Fis"/>
</dbReference>
<dbReference type="Pfam" id="PF00158">
    <property type="entry name" value="Sigma54_activat"/>
    <property type="match status" value="1"/>
</dbReference>
<dbReference type="FunFam" id="3.40.50.2300:FF:000018">
    <property type="entry name" value="DNA-binding transcriptional regulator NtrC"/>
    <property type="match status" value="1"/>
</dbReference>
<dbReference type="Pfam" id="PF25601">
    <property type="entry name" value="AAA_lid_14"/>
    <property type="match status" value="1"/>
</dbReference>
<dbReference type="InterPro" id="IPR025943">
    <property type="entry name" value="Sigma_54_int_dom_ATP-bd_2"/>
</dbReference>
<dbReference type="PANTHER" id="PTHR32071">
    <property type="entry name" value="TRANSCRIPTIONAL REGULATORY PROTEIN"/>
    <property type="match status" value="1"/>
</dbReference>
<evidence type="ECO:0000256" key="6">
    <source>
        <dbReference type="ARBA" id="ARBA00023125"/>
    </source>
</evidence>
<reference evidence="12" key="1">
    <citation type="submission" date="2016-04" db="EMBL/GenBank/DDBJ databases">
        <authorList>
            <person name="Evans L.H."/>
            <person name="Alamgir A."/>
            <person name="Owens N."/>
            <person name="Weber N.D."/>
            <person name="Virtaneva K."/>
            <person name="Barbian K."/>
            <person name="Babar A."/>
            <person name="Rosenke K."/>
        </authorList>
    </citation>
    <scope>NUCLEOTIDE SEQUENCE</scope>
    <source>
        <strain evidence="12">92-2</strain>
    </source>
</reference>
<dbReference type="Gene3D" id="1.10.8.60">
    <property type="match status" value="1"/>
</dbReference>
<feature type="domain" description="Response regulatory" evidence="11">
    <location>
        <begin position="39"/>
        <end position="153"/>
    </location>
</feature>
<dbReference type="PRINTS" id="PR01590">
    <property type="entry name" value="HTHFIS"/>
</dbReference>
<dbReference type="Gene3D" id="3.40.50.300">
    <property type="entry name" value="P-loop containing nucleotide triphosphate hydrolases"/>
    <property type="match status" value="1"/>
</dbReference>
<dbReference type="Gene3D" id="3.40.50.2300">
    <property type="match status" value="1"/>
</dbReference>
<dbReference type="SUPFAM" id="SSF52540">
    <property type="entry name" value="P-loop containing nucleoside triphosphate hydrolases"/>
    <property type="match status" value="1"/>
</dbReference>
<evidence type="ECO:0000259" key="11">
    <source>
        <dbReference type="PROSITE" id="PS50110"/>
    </source>
</evidence>
<keyword evidence="3" id="KW-0067">ATP-binding</keyword>
<dbReference type="InterPro" id="IPR009057">
    <property type="entry name" value="Homeodomain-like_sf"/>
</dbReference>
<dbReference type="GO" id="GO:0005524">
    <property type="term" value="F:ATP binding"/>
    <property type="evidence" value="ECO:0007669"/>
    <property type="project" value="UniProtKB-KW"/>
</dbReference>
<keyword evidence="4" id="KW-0902">Two-component regulatory system</keyword>
<evidence type="ECO:0000313" key="12">
    <source>
        <dbReference type="EMBL" id="SBW01013.1"/>
    </source>
</evidence>
<keyword evidence="1 8" id="KW-0597">Phosphoprotein</keyword>
<dbReference type="SUPFAM" id="SSF52172">
    <property type="entry name" value="CheY-like"/>
    <property type="match status" value="1"/>
</dbReference>
<dbReference type="SUPFAM" id="SSF46689">
    <property type="entry name" value="Homeodomain-like"/>
    <property type="match status" value="1"/>
</dbReference>
<dbReference type="SMART" id="SM00448">
    <property type="entry name" value="REC"/>
    <property type="match status" value="1"/>
</dbReference>
<dbReference type="Pfam" id="PF02954">
    <property type="entry name" value="HTH_8"/>
    <property type="match status" value="1"/>
</dbReference>
<dbReference type="PROSITE" id="PS50110">
    <property type="entry name" value="RESPONSE_REGULATORY"/>
    <property type="match status" value="1"/>
</dbReference>
<gene>
    <name evidence="12" type="primary">zraR</name>
    <name evidence="12" type="ORF">KM92DES2_11434</name>
</gene>